<sequence length="757" mass="84703">MKQVGLDGFRELKTLELHYELIVVGGGLSGVCAALTASREGVKVALVQDRPVLGGNASSEVRLWALGATSHMGNNNRWAREGGVVDEIMVENTYKNKEGNPVIFDTILIDKVLDEPHIDLYLNTAVFSTVKSGESRIEKVIAFNSQNSTLYHFSGNYFIDASGDGIMAYQAGVPYRIGSEAPGEFDELLAPDVEDYGELLGHTLFFYSKKQEQKVQYIAPDFALKDMGQVPRVKNVKVGEDGCKLWWFEYGGRRDTVHETEEIKKELWKVVYGIWNHIKNSGDYEGADYYTLEWVGLIPGKRESRRFEGHFMLTQKDVIEQREHYDAISYGGWALDLHPADGIYSDKDGCTQWHARGVYAIPYRCYVPLGMDNLLLTGRIISVSHVAFGSTRVMATCAHGGQAVGMAVALSLKKGIPVKAFMEPDTVKLLQNALLGKGHYIPGIKLSSGYNLAEKAHITTSGTLQLEKLQPDGNWQHLEFSMGQMIPVEKKIPAVKLWVKAEEATTLSIELRVSSKPYNHTPDVLVDRFSYELIPGEQSLDIQTGAKAESPRYLFLCLMANPQVSVALTDRRLSGIVSVFNSSNPAVSNFGKQTPPEGLGVDEFEFWCPKRRPAGANMAFELSFPITLFSEKNLVNGFFRPVHVPNAWVAGLEEKEATVDLQWEEPQTIKKIRLFFDPDYDHPMETVQMNHAENYMPFLIRNYELYAADVRIAEVSDNYQTINEIVPETPLNTDRLTLKLKQNHSNVPVSVIGIVCE</sequence>
<dbReference type="AlphaFoldDB" id="A0A926JTL9"/>
<accession>A0A926JTL9</accession>
<dbReference type="InterPro" id="IPR036188">
    <property type="entry name" value="FAD/NAD-bd_sf"/>
</dbReference>
<evidence type="ECO:0000256" key="4">
    <source>
        <dbReference type="ARBA" id="ARBA00023004"/>
    </source>
</evidence>
<keyword evidence="2" id="KW-0479">Metal-binding</keyword>
<reference evidence="6 7" key="1">
    <citation type="submission" date="2020-09" db="EMBL/GenBank/DDBJ databases">
        <title>Sinomicrobium weinanense sp. nov., a halophilic bacteria isolated from saline-alkali soil.</title>
        <authorList>
            <person name="Wu P."/>
            <person name="Ren H."/>
            <person name="Mei Y."/>
            <person name="Liang Y."/>
            <person name="Chen Z."/>
        </authorList>
    </citation>
    <scope>NUCLEOTIDE SEQUENCE [LARGE SCALE GENOMIC DNA]</scope>
    <source>
        <strain evidence="6 7">FJxs</strain>
    </source>
</reference>
<dbReference type="Gene3D" id="3.50.50.60">
    <property type="entry name" value="FAD/NAD(P)-binding domain"/>
    <property type="match status" value="1"/>
</dbReference>
<evidence type="ECO:0000313" key="7">
    <source>
        <dbReference type="Proteomes" id="UP000653730"/>
    </source>
</evidence>
<proteinExistence type="predicted"/>
<dbReference type="Pfam" id="PF12831">
    <property type="entry name" value="FAD_oxidored"/>
    <property type="match status" value="1"/>
</dbReference>
<protein>
    <submittedName>
        <fullName evidence="6">FAD-dependent oxidoreductase</fullName>
    </submittedName>
</protein>
<evidence type="ECO:0000313" key="6">
    <source>
        <dbReference type="EMBL" id="MBC9797149.1"/>
    </source>
</evidence>
<keyword evidence="5" id="KW-0411">Iron-sulfur</keyword>
<gene>
    <name evidence="6" type="ORF">IBL28_14320</name>
</gene>
<evidence type="ECO:0000256" key="1">
    <source>
        <dbReference type="ARBA" id="ARBA00022485"/>
    </source>
</evidence>
<dbReference type="GO" id="GO:0051539">
    <property type="term" value="F:4 iron, 4 sulfur cluster binding"/>
    <property type="evidence" value="ECO:0007669"/>
    <property type="project" value="UniProtKB-KW"/>
</dbReference>
<keyword evidence="7" id="KW-1185">Reference proteome</keyword>
<organism evidence="6 7">
    <name type="scientific">Sinomicrobium weinanense</name>
    <dbReference type="NCBI Taxonomy" id="2842200"/>
    <lineage>
        <taxon>Bacteria</taxon>
        <taxon>Pseudomonadati</taxon>
        <taxon>Bacteroidota</taxon>
        <taxon>Flavobacteriia</taxon>
        <taxon>Flavobacteriales</taxon>
        <taxon>Flavobacteriaceae</taxon>
        <taxon>Sinomicrobium</taxon>
    </lineage>
</organism>
<name>A0A926JTL9_9FLAO</name>
<dbReference type="InterPro" id="IPR039650">
    <property type="entry name" value="HdrA-like"/>
</dbReference>
<dbReference type="GO" id="GO:0046872">
    <property type="term" value="F:metal ion binding"/>
    <property type="evidence" value="ECO:0007669"/>
    <property type="project" value="UniProtKB-KW"/>
</dbReference>
<dbReference type="GO" id="GO:0016491">
    <property type="term" value="F:oxidoreductase activity"/>
    <property type="evidence" value="ECO:0007669"/>
    <property type="project" value="UniProtKB-KW"/>
</dbReference>
<keyword evidence="3" id="KW-0560">Oxidoreductase</keyword>
<keyword evidence="4" id="KW-0408">Iron</keyword>
<evidence type="ECO:0000256" key="3">
    <source>
        <dbReference type="ARBA" id="ARBA00023002"/>
    </source>
</evidence>
<dbReference type="PANTHER" id="PTHR43498:SF1">
    <property type="entry name" value="COB--COM HETERODISULFIDE REDUCTASE IRON-SULFUR SUBUNIT A"/>
    <property type="match status" value="1"/>
</dbReference>
<evidence type="ECO:0000256" key="2">
    <source>
        <dbReference type="ARBA" id="ARBA00022723"/>
    </source>
</evidence>
<dbReference type="EMBL" id="JACVDC010000048">
    <property type="protein sequence ID" value="MBC9797149.1"/>
    <property type="molecule type" value="Genomic_DNA"/>
</dbReference>
<comment type="caution">
    <text evidence="6">The sequence shown here is derived from an EMBL/GenBank/DDBJ whole genome shotgun (WGS) entry which is preliminary data.</text>
</comment>
<dbReference type="PANTHER" id="PTHR43498">
    <property type="entry name" value="FERREDOXIN:COB-COM HETERODISULFIDE REDUCTASE SUBUNIT A"/>
    <property type="match status" value="1"/>
</dbReference>
<dbReference type="Proteomes" id="UP000653730">
    <property type="component" value="Unassembled WGS sequence"/>
</dbReference>
<dbReference type="RefSeq" id="WP_187966287.1">
    <property type="nucleotide sequence ID" value="NZ_JACVDC010000048.1"/>
</dbReference>
<evidence type="ECO:0000256" key="5">
    <source>
        <dbReference type="ARBA" id="ARBA00023014"/>
    </source>
</evidence>
<keyword evidence="1" id="KW-0004">4Fe-4S</keyword>
<dbReference type="SUPFAM" id="SSF51905">
    <property type="entry name" value="FAD/NAD(P)-binding domain"/>
    <property type="match status" value="1"/>
</dbReference>